<feature type="region of interest" description="Disordered" evidence="1">
    <location>
        <begin position="169"/>
        <end position="220"/>
    </location>
</feature>
<gene>
    <name evidence="2" type="ORF">CRE_11792</name>
</gene>
<dbReference type="OrthoDB" id="10518389at2759"/>
<feature type="compositionally biased region" description="Polar residues" evidence="1">
    <location>
        <begin position="177"/>
        <end position="204"/>
    </location>
</feature>
<dbReference type="Proteomes" id="UP000008281">
    <property type="component" value="Unassembled WGS sequence"/>
</dbReference>
<sequence>MDQKKNEQCKTDQVDSSGRTKNTSTQTTLTGRHPETTLLQAATEYLQARIAYDREIIGDLEPRRESQRGMNRRCQSQTSTVWKTIDTVSLLWEVTKKTADISNPEKKVIYFRVERQRQSEIDDEIQKLMCFLPKRRSGPQKLSRNQILNILIFRELYEVALEELKDEHVKKRDTENHSTSGQPSSSAQPSTLEQVSISEQPSTSDVKKASSKWFSPEESC</sequence>
<dbReference type="HOGENOM" id="CLU_1257099_0_0_1"/>
<organism evidence="3">
    <name type="scientific">Caenorhabditis remanei</name>
    <name type="common">Caenorhabditis vulgaris</name>
    <dbReference type="NCBI Taxonomy" id="31234"/>
    <lineage>
        <taxon>Eukaryota</taxon>
        <taxon>Metazoa</taxon>
        <taxon>Ecdysozoa</taxon>
        <taxon>Nematoda</taxon>
        <taxon>Chromadorea</taxon>
        <taxon>Rhabditida</taxon>
        <taxon>Rhabditina</taxon>
        <taxon>Rhabditomorpha</taxon>
        <taxon>Rhabditoidea</taxon>
        <taxon>Rhabditidae</taxon>
        <taxon>Peloderinae</taxon>
        <taxon>Caenorhabditis</taxon>
    </lineage>
</organism>
<evidence type="ECO:0000313" key="3">
    <source>
        <dbReference type="Proteomes" id="UP000008281"/>
    </source>
</evidence>
<name>E3M4Q0_CAERE</name>
<evidence type="ECO:0000256" key="1">
    <source>
        <dbReference type="SAM" id="MobiDB-lite"/>
    </source>
</evidence>
<evidence type="ECO:0008006" key="4">
    <source>
        <dbReference type="Google" id="ProtNLM"/>
    </source>
</evidence>
<protein>
    <recommendedName>
        <fullName evidence="4">BHLH domain-containing protein</fullName>
    </recommendedName>
</protein>
<keyword evidence="3" id="KW-1185">Reference proteome</keyword>
<accession>E3M4Q0</accession>
<reference evidence="2" key="1">
    <citation type="submission" date="2007-07" db="EMBL/GenBank/DDBJ databases">
        <title>PCAP assembly of the Caenorhabditis remanei genome.</title>
        <authorList>
            <consortium name="The Caenorhabditis remanei Sequencing Consortium"/>
            <person name="Wilson R.K."/>
        </authorList>
    </citation>
    <scope>NUCLEOTIDE SEQUENCE [LARGE SCALE GENOMIC DNA]</scope>
    <source>
        <strain evidence="2">PB4641</strain>
    </source>
</reference>
<evidence type="ECO:0000313" key="2">
    <source>
        <dbReference type="EMBL" id="EFO91494.1"/>
    </source>
</evidence>
<feature type="region of interest" description="Disordered" evidence="1">
    <location>
        <begin position="1"/>
        <end position="34"/>
    </location>
</feature>
<dbReference type="AlphaFoldDB" id="E3M4Q0"/>
<dbReference type="EMBL" id="DS268424">
    <property type="protein sequence ID" value="EFO91494.1"/>
    <property type="molecule type" value="Genomic_DNA"/>
</dbReference>
<feature type="compositionally biased region" description="Basic and acidic residues" evidence="1">
    <location>
        <begin position="1"/>
        <end position="13"/>
    </location>
</feature>
<dbReference type="InParanoid" id="E3M4Q0"/>
<feature type="compositionally biased region" description="Polar residues" evidence="1">
    <location>
        <begin position="14"/>
        <end position="30"/>
    </location>
</feature>
<proteinExistence type="predicted"/>